<dbReference type="CDD" id="cd08497">
    <property type="entry name" value="MbnE-like"/>
    <property type="match status" value="1"/>
</dbReference>
<dbReference type="GO" id="GO:0015833">
    <property type="term" value="P:peptide transport"/>
    <property type="evidence" value="ECO:0007669"/>
    <property type="project" value="TreeGrafter"/>
</dbReference>
<dbReference type="GO" id="GO:0042884">
    <property type="term" value="P:microcin transport"/>
    <property type="evidence" value="ECO:0007669"/>
    <property type="project" value="TreeGrafter"/>
</dbReference>
<gene>
    <name evidence="4" type="ORF">ALQ98_04732</name>
</gene>
<accession>A0AB74ACM1</accession>
<dbReference type="AlphaFoldDB" id="A0AB74ACM1"/>
<dbReference type="InterPro" id="IPR039424">
    <property type="entry name" value="SBP_5"/>
</dbReference>
<evidence type="ECO:0000256" key="1">
    <source>
        <dbReference type="ARBA" id="ARBA00022729"/>
    </source>
</evidence>
<evidence type="ECO:0000256" key="2">
    <source>
        <dbReference type="SAM" id="MobiDB-lite"/>
    </source>
</evidence>
<dbReference type="SUPFAM" id="SSF53850">
    <property type="entry name" value="Periplasmic binding protein-like II"/>
    <property type="match status" value="1"/>
</dbReference>
<evidence type="ECO:0000313" key="5">
    <source>
        <dbReference type="Proteomes" id="UP000267978"/>
    </source>
</evidence>
<dbReference type="PANTHER" id="PTHR30290">
    <property type="entry name" value="PERIPLASMIC BINDING COMPONENT OF ABC TRANSPORTER"/>
    <property type="match status" value="1"/>
</dbReference>
<dbReference type="FunFam" id="3.10.105.10:FF:000005">
    <property type="entry name" value="ABC transporter substrate-binding protein"/>
    <property type="match status" value="1"/>
</dbReference>
<name>A0AB74ACM1_PSESX</name>
<dbReference type="InterPro" id="IPR000914">
    <property type="entry name" value="SBP_5_dom"/>
</dbReference>
<dbReference type="GO" id="GO:0030288">
    <property type="term" value="C:outer membrane-bounded periplasmic space"/>
    <property type="evidence" value="ECO:0007669"/>
    <property type="project" value="TreeGrafter"/>
</dbReference>
<dbReference type="PANTHER" id="PTHR30290:SF64">
    <property type="entry name" value="ABC TRANSPORTER PERIPLASMIC BINDING PROTEIN"/>
    <property type="match status" value="1"/>
</dbReference>
<sequence length="855" mass="95086">MFRDGPADRGRMAALDTLPRSVARQPVHPAVQPVKNRWRRDPARNLAQGPEAACRGWLDTLGQGFAQCRQATVALRDPAGQPQPRTHSAALHRRPAPPGDHCRAAHRRPRPVQATSGPFRFRHDSDDPAADPEPRSGAVAVFPLQSGRDQRQQELRGYRQPGGRCPAEQAAGRADPGRPGRRGAGAGPCPAVSALQHSQLVPEQSSACLSQPIRHGHYPALHPGAACVVAQDSGEAPMNPLHSLRSQAAGLLLASLACTVQAAPQHGVTLYDEAPKYPADFKHFDYVNPDAPKGGTLRQAGFGGFDSLNPFINKGVPADDIGLIYDTLARSSLDEPFTEYGLVAGKIEKSPDNSWVRFYLRPEARFHDGHPIRADDVEFSFKTLMEHGSPMYKGYYADVDQVIVEDPLRVLFKFKHKGSRELPLILGQLPVLPKHFWADRDFSKGNLDFPLGSGPYKVADVKAGRSVSYERVKDYWAKDLPINKGFYNFDVLTTDYYRDNTVALEAGKAGQFDYWMETSAKNWATAYDTPAVRDGRLIKEELPNGNPTGMQGFVFNLRKPVFQDVRVREALTLLLDFEWTNKQLFNGSYSRTKSYFDNSEMAASGLPSAEELKLLEPLRGKIPDRVFSDPFTLPVTDGSGMTRPQQRRAFQLLQEAGWKIVDDKMVDAQGNPVKIEFLIAQTEFERILLPYKRNLSDLGIELVIRRADVSQYINRLRSRDYDMIVTGYPQSSSPGNEQRVYFDSSSADNPGSRNFMGLKDPAVDSLVTGLINADSRQSLITHTKALDRVLLWGFYVVPNWHIKTWRVAYWNHLDHPKAKALSDIGLMTWWAKPDVKPATATPSAPDQAKPANAEQ</sequence>
<dbReference type="Proteomes" id="UP000267978">
    <property type="component" value="Unassembled WGS sequence"/>
</dbReference>
<feature type="domain" description="Solute-binding protein family 5" evidence="3">
    <location>
        <begin position="343"/>
        <end position="747"/>
    </location>
</feature>
<dbReference type="GO" id="GO:1904680">
    <property type="term" value="F:peptide transmembrane transporter activity"/>
    <property type="evidence" value="ECO:0007669"/>
    <property type="project" value="TreeGrafter"/>
</dbReference>
<feature type="region of interest" description="Disordered" evidence="2">
    <location>
        <begin position="77"/>
        <end position="188"/>
    </location>
</feature>
<evidence type="ECO:0000259" key="3">
    <source>
        <dbReference type="Pfam" id="PF00496"/>
    </source>
</evidence>
<feature type="compositionally biased region" description="Basic and acidic residues" evidence="2">
    <location>
        <begin position="148"/>
        <end position="157"/>
    </location>
</feature>
<dbReference type="Gene3D" id="3.10.105.10">
    <property type="entry name" value="Dipeptide-binding Protein, Domain 3"/>
    <property type="match status" value="1"/>
</dbReference>
<dbReference type="EMBL" id="RBNO01000009">
    <property type="protein sequence ID" value="RML29143.1"/>
    <property type="molecule type" value="Genomic_DNA"/>
</dbReference>
<proteinExistence type="predicted"/>
<protein>
    <submittedName>
        <fullName evidence="4">ABC transporter periplasmic substrate-binding protein</fullName>
    </submittedName>
</protein>
<dbReference type="Pfam" id="PF00496">
    <property type="entry name" value="SBP_bac_5"/>
    <property type="match status" value="1"/>
</dbReference>
<feature type="region of interest" description="Disordered" evidence="2">
    <location>
        <begin position="16"/>
        <end position="42"/>
    </location>
</feature>
<reference evidence="4 5" key="1">
    <citation type="submission" date="2018-08" db="EMBL/GenBank/DDBJ databases">
        <title>Recombination of ecologically and evolutionarily significant loci maintains genetic cohesion in the Pseudomonas syringae species complex.</title>
        <authorList>
            <person name="Dillon M."/>
            <person name="Thakur S."/>
            <person name="Almeida R.N.D."/>
            <person name="Weir B.S."/>
            <person name="Guttman D.S."/>
        </authorList>
    </citation>
    <scope>NUCLEOTIDE SEQUENCE [LARGE SCALE GENOMIC DNA]</scope>
    <source>
        <strain evidence="4 5">ICMP 3946</strain>
    </source>
</reference>
<comment type="caution">
    <text evidence="4">The sequence shown here is derived from an EMBL/GenBank/DDBJ whole genome shotgun (WGS) entry which is preliminary data.</text>
</comment>
<evidence type="ECO:0000313" key="4">
    <source>
        <dbReference type="EMBL" id="RML29143.1"/>
    </source>
</evidence>
<keyword evidence="1" id="KW-0732">Signal</keyword>
<organism evidence="4 5">
    <name type="scientific">Pseudomonas syringae pv. lapsa</name>
    <dbReference type="NCBI Taxonomy" id="199201"/>
    <lineage>
        <taxon>Bacteria</taxon>
        <taxon>Pseudomonadati</taxon>
        <taxon>Pseudomonadota</taxon>
        <taxon>Gammaproteobacteria</taxon>
        <taxon>Pseudomonadales</taxon>
        <taxon>Pseudomonadaceae</taxon>
        <taxon>Pseudomonas</taxon>
        <taxon>Pseudomonas syringae</taxon>
    </lineage>
</organism>
<dbReference type="Gene3D" id="3.40.190.10">
    <property type="entry name" value="Periplasmic binding protein-like II"/>
    <property type="match status" value="1"/>
</dbReference>